<comment type="caution">
    <text evidence="3">The sequence shown here is derived from an EMBL/GenBank/DDBJ whole genome shotgun (WGS) entry which is preliminary data.</text>
</comment>
<proteinExistence type="predicted"/>
<keyword evidence="2" id="KW-1133">Transmembrane helix</keyword>
<dbReference type="Proteomes" id="UP001259239">
    <property type="component" value="Unassembled WGS sequence"/>
</dbReference>
<evidence type="ECO:0000256" key="2">
    <source>
        <dbReference type="SAM" id="Phobius"/>
    </source>
</evidence>
<protein>
    <submittedName>
        <fullName evidence="3">Uncharacterized protein</fullName>
    </submittedName>
</protein>
<name>A0AAP5N180_9BACL</name>
<feature type="compositionally biased region" description="Basic and acidic residues" evidence="1">
    <location>
        <begin position="29"/>
        <end position="39"/>
    </location>
</feature>
<gene>
    <name evidence="3" type="ORF">P7H09_07360</name>
</gene>
<reference evidence="3" key="1">
    <citation type="journal article" date="2023" name="J. Vet. Diagn. Invest.">
        <title>Oxytetracycline-resistant Paenibacillus larvae identified in commercial beekeeping operations in Saskatchewan using pooled honey sampling.</title>
        <authorList>
            <person name="Obshta O."/>
            <person name="Zabrodski M.W."/>
            <person name="Soomro T."/>
            <person name="Wilson G."/>
            <person name="Masood F."/>
            <person name="Thebeau J."/>
            <person name="Silva M.C.B."/>
            <person name="Biganski S."/>
            <person name="Kozii I.V."/>
            <person name="Koziy R.V."/>
            <person name="Raza M.F."/>
            <person name="Jose M.S."/>
            <person name="Simko E."/>
            <person name="Wood S.C."/>
        </authorList>
    </citation>
    <scope>NUCLEOTIDE SEQUENCE</scope>
    <source>
        <strain evidence="3">PL001</strain>
    </source>
</reference>
<dbReference type="AlphaFoldDB" id="A0AAP5N180"/>
<evidence type="ECO:0000313" key="3">
    <source>
        <dbReference type="EMBL" id="MDT2251173.1"/>
    </source>
</evidence>
<organism evidence="3 4">
    <name type="scientific">Paenibacillus larvae</name>
    <dbReference type="NCBI Taxonomy" id="1464"/>
    <lineage>
        <taxon>Bacteria</taxon>
        <taxon>Bacillati</taxon>
        <taxon>Bacillota</taxon>
        <taxon>Bacilli</taxon>
        <taxon>Bacillales</taxon>
        <taxon>Paenibacillaceae</taxon>
        <taxon>Paenibacillus</taxon>
    </lineage>
</organism>
<evidence type="ECO:0000256" key="1">
    <source>
        <dbReference type="SAM" id="MobiDB-lite"/>
    </source>
</evidence>
<keyword evidence="2" id="KW-0812">Transmembrane</keyword>
<sequence>MSASPFIGVCTDGPNREGLQDSGSNPDQMGHKPNEGDKPAFLKSTVRLAQGRREHKRETFRHGFLLVIPENTVSKRNGLRPLLFPDKFIFSHIIVLLASWLIQLLTSVYQRVAFN</sequence>
<accession>A0AAP5N180</accession>
<feature type="transmembrane region" description="Helical" evidence="2">
    <location>
        <begin position="89"/>
        <end position="109"/>
    </location>
</feature>
<keyword evidence="2" id="KW-0472">Membrane</keyword>
<feature type="region of interest" description="Disordered" evidence="1">
    <location>
        <begin position="1"/>
        <end position="39"/>
    </location>
</feature>
<evidence type="ECO:0000313" key="4">
    <source>
        <dbReference type="Proteomes" id="UP001259239"/>
    </source>
</evidence>
<reference evidence="3" key="2">
    <citation type="submission" date="2023-03" db="EMBL/GenBank/DDBJ databases">
        <authorList>
            <person name="Obshta O."/>
            <person name="Zabrodski M.W."/>
            <person name="Soomro T."/>
            <person name="Wilson G."/>
            <person name="Masood F."/>
            <person name="Thebeau J."/>
            <person name="Bezerra Da Silva M.C."/>
            <person name="Raza F."/>
            <person name="Biganski S."/>
            <person name="Jose M."/>
            <person name="Camilli M."/>
            <person name="Kozii I.V."/>
            <person name="Kozii R.V."/>
            <person name="Simko E."/>
            <person name="Wood S.C."/>
        </authorList>
    </citation>
    <scope>NUCLEOTIDE SEQUENCE</scope>
    <source>
        <strain evidence="3">PL001</strain>
    </source>
</reference>
<dbReference type="EMBL" id="JARQGV010000004">
    <property type="protein sequence ID" value="MDT2251173.1"/>
    <property type="molecule type" value="Genomic_DNA"/>
</dbReference>